<dbReference type="EMBL" id="BMAO01009739">
    <property type="protein sequence ID" value="GFR32988.1"/>
    <property type="molecule type" value="Genomic_DNA"/>
</dbReference>
<evidence type="ECO:0000313" key="2">
    <source>
        <dbReference type="Proteomes" id="UP000887116"/>
    </source>
</evidence>
<dbReference type="AlphaFoldDB" id="A0A8X6I067"/>
<dbReference type="Proteomes" id="UP000887116">
    <property type="component" value="Unassembled WGS sequence"/>
</dbReference>
<protein>
    <submittedName>
        <fullName evidence="1">Uncharacterized protein</fullName>
    </submittedName>
</protein>
<organism evidence="1 2">
    <name type="scientific">Trichonephila clavata</name>
    <name type="common">Joro spider</name>
    <name type="synonym">Nephila clavata</name>
    <dbReference type="NCBI Taxonomy" id="2740835"/>
    <lineage>
        <taxon>Eukaryota</taxon>
        <taxon>Metazoa</taxon>
        <taxon>Ecdysozoa</taxon>
        <taxon>Arthropoda</taxon>
        <taxon>Chelicerata</taxon>
        <taxon>Arachnida</taxon>
        <taxon>Araneae</taxon>
        <taxon>Araneomorphae</taxon>
        <taxon>Entelegynae</taxon>
        <taxon>Araneoidea</taxon>
        <taxon>Nephilidae</taxon>
        <taxon>Trichonephila</taxon>
    </lineage>
</organism>
<sequence>ENFASEEQENLDDCRNHSCSLILPPKATITALVGNRRI</sequence>
<feature type="non-terminal residue" evidence="1">
    <location>
        <position position="1"/>
    </location>
</feature>
<gene>
    <name evidence="1" type="ORF">TNCT_163611</name>
</gene>
<comment type="caution">
    <text evidence="1">The sequence shown here is derived from an EMBL/GenBank/DDBJ whole genome shotgun (WGS) entry which is preliminary data.</text>
</comment>
<keyword evidence="2" id="KW-1185">Reference proteome</keyword>
<accession>A0A8X6I067</accession>
<name>A0A8X6I067_TRICU</name>
<evidence type="ECO:0000313" key="1">
    <source>
        <dbReference type="EMBL" id="GFR32988.1"/>
    </source>
</evidence>
<proteinExistence type="predicted"/>
<reference evidence="1" key="1">
    <citation type="submission" date="2020-07" db="EMBL/GenBank/DDBJ databases">
        <title>Multicomponent nature underlies the extraordinary mechanical properties of spider dragline silk.</title>
        <authorList>
            <person name="Kono N."/>
            <person name="Nakamura H."/>
            <person name="Mori M."/>
            <person name="Yoshida Y."/>
            <person name="Ohtoshi R."/>
            <person name="Malay A.D."/>
            <person name="Moran D.A.P."/>
            <person name="Tomita M."/>
            <person name="Numata K."/>
            <person name="Arakawa K."/>
        </authorList>
    </citation>
    <scope>NUCLEOTIDE SEQUENCE</scope>
</reference>